<evidence type="ECO:0000256" key="14">
    <source>
        <dbReference type="ARBA" id="ARBA00047700"/>
    </source>
</evidence>
<evidence type="ECO:0000256" key="10">
    <source>
        <dbReference type="ARBA" id="ARBA00022777"/>
    </source>
</evidence>
<dbReference type="Pfam" id="PF01326">
    <property type="entry name" value="PPDK_N"/>
    <property type="match status" value="1"/>
</dbReference>
<dbReference type="STRING" id="378806.STAUR_8179"/>
<evidence type="ECO:0000313" key="18">
    <source>
        <dbReference type="Proteomes" id="UP000001351"/>
    </source>
</evidence>
<evidence type="ECO:0000256" key="1">
    <source>
        <dbReference type="ARBA" id="ARBA00001946"/>
    </source>
</evidence>
<dbReference type="RefSeq" id="WP_002613575.1">
    <property type="nucleotide sequence ID" value="NC_014623.1"/>
</dbReference>
<dbReference type="GO" id="GO:0005524">
    <property type="term" value="F:ATP binding"/>
    <property type="evidence" value="ECO:0007669"/>
    <property type="project" value="UniProtKB-KW"/>
</dbReference>
<evidence type="ECO:0000256" key="2">
    <source>
        <dbReference type="ARBA" id="ARBA00002988"/>
    </source>
</evidence>
<comment type="cofactor">
    <cofactor evidence="1">
        <name>Mg(2+)</name>
        <dbReference type="ChEBI" id="CHEBI:18420"/>
    </cofactor>
</comment>
<organism evidence="17 19">
    <name type="scientific">Stigmatella aurantiaca (strain DW4/3-1)</name>
    <dbReference type="NCBI Taxonomy" id="378806"/>
    <lineage>
        <taxon>Bacteria</taxon>
        <taxon>Pseudomonadati</taxon>
        <taxon>Myxococcota</taxon>
        <taxon>Myxococcia</taxon>
        <taxon>Myxococcales</taxon>
        <taxon>Cystobacterineae</taxon>
        <taxon>Archangiaceae</taxon>
        <taxon>Stigmatella</taxon>
    </lineage>
</organism>
<keyword evidence="17" id="KW-0670">Pyruvate</keyword>
<evidence type="ECO:0000256" key="13">
    <source>
        <dbReference type="ARBA" id="ARBA00033470"/>
    </source>
</evidence>
<evidence type="ECO:0000256" key="9">
    <source>
        <dbReference type="ARBA" id="ARBA00022741"/>
    </source>
</evidence>
<gene>
    <name evidence="16" type="ordered locus">STAUR_8179</name>
    <name evidence="17" type="ORF">STIAU_3221</name>
</gene>
<dbReference type="EMBL" id="CP002271">
    <property type="protein sequence ID" value="ADO75934.1"/>
    <property type="molecule type" value="Genomic_DNA"/>
</dbReference>
<name>Q093F4_STIAD</name>
<dbReference type="InterPro" id="IPR006319">
    <property type="entry name" value="PEP_synth"/>
</dbReference>
<keyword evidence="9" id="KW-0547">Nucleotide-binding</keyword>
<dbReference type="EC" id="2.7.9.2" evidence="5"/>
<keyword evidence="7" id="KW-0808">Transferase</keyword>
<feature type="domain" description="Pyruvate phosphate dikinase AMP/ATP-binding" evidence="15">
    <location>
        <begin position="338"/>
        <end position="637"/>
    </location>
</feature>
<dbReference type="SUPFAM" id="SSF56059">
    <property type="entry name" value="Glutathione synthetase ATP-binding domain-like"/>
    <property type="match status" value="1"/>
</dbReference>
<evidence type="ECO:0000256" key="3">
    <source>
        <dbReference type="ARBA" id="ARBA00004742"/>
    </source>
</evidence>
<sequence>MRLSAPFFVSPAFRLLGLLGLLLALPSAAGAPRKHPPYVHEIRDAATFSLYAHPVETEEIGKFLIDVKTDRVYFFDVNLFRLHQDFVIRAILRRPMTDAERTAYFQNYREDKPSYILGYITHHRTAKQWTFSYWESDKIRAADVRRTRQRLLETFFIQDLAFRPDSTRQEALLAELTDIPTVTSDSLYKQSDYRPFNLGKATGRLRIVPVGTSYDSLLFEPEDIVVLQESYPDLPPVAGVLSTRFSTPLSHVNLRARAWGIPNATLKDAATRYAALDGQLVQLEVRGASHTLRPATEREAASWKQTRESARKVQVPAVNLKVRELRPLQRMRVQDARIFGTKAANLGEILRLRGREVSIPEGFGIPFVFYQEHLRRHGLDTALEALLAEPRFQQEAAWRKARLEAFRAQVTSASLDAALLDAVEARVRDALGGKGVFVRSSTNAEDLKGFNGAGLYDTVPNVVGREALGAAIKQVWASLWNFHAVEERRRFGIPPSSVFSAVLVQTGVDATSAGVLVTKNLYDLSDNHTFTINAKRGLGLSVVSGTTVPEQVLYDIRYPGARVVSRSEDATMLVFDAQGGLKEVPTGAAEPVLSEVRARELALVAAKLVKVFPRSGPLDIEWVLEGNKVWIVQARPFIDAVH</sequence>
<evidence type="ECO:0000256" key="8">
    <source>
        <dbReference type="ARBA" id="ARBA00022723"/>
    </source>
</evidence>
<evidence type="ECO:0000256" key="4">
    <source>
        <dbReference type="ARBA" id="ARBA00007837"/>
    </source>
</evidence>
<dbReference type="OrthoDB" id="9765468at2"/>
<keyword evidence="10 17" id="KW-0418">Kinase</keyword>
<dbReference type="eggNOG" id="COG0574">
    <property type="taxonomic scope" value="Bacteria"/>
</dbReference>
<dbReference type="GO" id="GO:0006094">
    <property type="term" value="P:gluconeogenesis"/>
    <property type="evidence" value="ECO:0007669"/>
    <property type="project" value="UniProtKB-UniPathway"/>
</dbReference>
<dbReference type="Proteomes" id="UP000001351">
    <property type="component" value="Chromosome"/>
</dbReference>
<accession>Q093F4</accession>
<evidence type="ECO:0000256" key="5">
    <source>
        <dbReference type="ARBA" id="ARBA00011996"/>
    </source>
</evidence>
<dbReference type="UniPathway" id="UPA00138"/>
<evidence type="ECO:0000256" key="11">
    <source>
        <dbReference type="ARBA" id="ARBA00022840"/>
    </source>
</evidence>
<evidence type="ECO:0000256" key="6">
    <source>
        <dbReference type="ARBA" id="ARBA00021623"/>
    </source>
</evidence>
<dbReference type="HOGENOM" id="CLU_028596_0_0_7"/>
<comment type="similarity">
    <text evidence="4">Belongs to the PEP-utilizing enzyme family.</text>
</comment>
<evidence type="ECO:0000256" key="12">
    <source>
        <dbReference type="ARBA" id="ARBA00022842"/>
    </source>
</evidence>
<comment type="pathway">
    <text evidence="3">Carbohydrate biosynthesis; gluconeogenesis.</text>
</comment>
<reference evidence="16 18" key="2">
    <citation type="journal article" date="2011" name="Mol. Biol. Evol.">
        <title>Comparative genomic analysis of fruiting body formation in Myxococcales.</title>
        <authorList>
            <person name="Huntley S."/>
            <person name="Hamann N."/>
            <person name="Wegener-Feldbrugge S."/>
            <person name="Treuner-Lange A."/>
            <person name="Kube M."/>
            <person name="Reinhardt R."/>
            <person name="Klages S."/>
            <person name="Muller R."/>
            <person name="Ronning C.M."/>
            <person name="Nierman W.C."/>
            <person name="Sogaard-Andersen L."/>
        </authorList>
    </citation>
    <scope>NUCLEOTIDE SEQUENCE [LARGE SCALE GENOMIC DNA]</scope>
    <source>
        <strain evidence="16 18">DW4/3-1</strain>
    </source>
</reference>
<dbReference type="KEGG" id="sur:STAUR_8179"/>
<dbReference type="Gene3D" id="3.30.470.20">
    <property type="entry name" value="ATP-grasp fold, B domain"/>
    <property type="match status" value="1"/>
</dbReference>
<dbReference type="GO" id="GO:0046872">
    <property type="term" value="F:metal ion binding"/>
    <property type="evidence" value="ECO:0007669"/>
    <property type="project" value="UniProtKB-KW"/>
</dbReference>
<dbReference type="InterPro" id="IPR002192">
    <property type="entry name" value="PPDK_AMP/ATP-bd"/>
</dbReference>
<dbReference type="Gene3D" id="3.30.1490.20">
    <property type="entry name" value="ATP-grasp fold, A domain"/>
    <property type="match status" value="1"/>
</dbReference>
<keyword evidence="8" id="KW-0479">Metal-binding</keyword>
<dbReference type="AlphaFoldDB" id="Q093F4"/>
<keyword evidence="12" id="KW-0460">Magnesium</keyword>
<evidence type="ECO:0000256" key="7">
    <source>
        <dbReference type="ARBA" id="ARBA00022679"/>
    </source>
</evidence>
<keyword evidence="18" id="KW-1185">Reference proteome</keyword>
<evidence type="ECO:0000313" key="19">
    <source>
        <dbReference type="Proteomes" id="UP000032702"/>
    </source>
</evidence>
<evidence type="ECO:0000259" key="15">
    <source>
        <dbReference type="Pfam" id="PF01326"/>
    </source>
</evidence>
<dbReference type="GO" id="GO:0008986">
    <property type="term" value="F:pyruvate, water dikinase activity"/>
    <property type="evidence" value="ECO:0007669"/>
    <property type="project" value="UniProtKB-EC"/>
</dbReference>
<dbReference type="PATRIC" id="fig|378806.16.peg.6078"/>
<evidence type="ECO:0000313" key="16">
    <source>
        <dbReference type="EMBL" id="ADO75934.1"/>
    </source>
</evidence>
<protein>
    <recommendedName>
        <fullName evidence="6">Phosphoenolpyruvate synthase</fullName>
        <ecNumber evidence="5">2.7.9.2</ecNumber>
    </recommendedName>
    <alternativeName>
        <fullName evidence="13">Pyruvate, water dikinase</fullName>
    </alternativeName>
</protein>
<comment type="function">
    <text evidence="2">Catalyzes the phosphorylation of pyruvate to phosphoenolpyruvate.</text>
</comment>
<dbReference type="PANTHER" id="PTHR43030">
    <property type="entry name" value="PHOSPHOENOLPYRUVATE SYNTHASE"/>
    <property type="match status" value="1"/>
</dbReference>
<evidence type="ECO:0000313" key="17">
    <source>
        <dbReference type="EMBL" id="EAU66885.1"/>
    </source>
</evidence>
<keyword evidence="11" id="KW-0067">ATP-binding</keyword>
<proteinExistence type="inferred from homology"/>
<dbReference type="Proteomes" id="UP000032702">
    <property type="component" value="Unassembled WGS sequence"/>
</dbReference>
<reference evidence="17 19" key="1">
    <citation type="submission" date="2006-04" db="EMBL/GenBank/DDBJ databases">
        <authorList>
            <person name="Nierman W.C."/>
        </authorList>
    </citation>
    <scope>NUCLEOTIDE SEQUENCE [LARGE SCALE GENOMIC DNA]</scope>
    <source>
        <strain evidence="17 19">DW4/3-1</strain>
    </source>
</reference>
<dbReference type="PANTHER" id="PTHR43030:SF1">
    <property type="entry name" value="PHOSPHOENOLPYRUVATE SYNTHASE"/>
    <property type="match status" value="1"/>
</dbReference>
<dbReference type="InterPro" id="IPR013815">
    <property type="entry name" value="ATP_grasp_subdomain_1"/>
</dbReference>
<comment type="catalytic activity">
    <reaction evidence="14">
        <text>pyruvate + ATP + H2O = phosphoenolpyruvate + AMP + phosphate + 2 H(+)</text>
        <dbReference type="Rhea" id="RHEA:11364"/>
        <dbReference type="ChEBI" id="CHEBI:15361"/>
        <dbReference type="ChEBI" id="CHEBI:15377"/>
        <dbReference type="ChEBI" id="CHEBI:15378"/>
        <dbReference type="ChEBI" id="CHEBI:30616"/>
        <dbReference type="ChEBI" id="CHEBI:43474"/>
        <dbReference type="ChEBI" id="CHEBI:58702"/>
        <dbReference type="ChEBI" id="CHEBI:456215"/>
        <dbReference type="EC" id="2.7.9.2"/>
    </reaction>
</comment>
<dbReference type="EMBL" id="AAMD01000045">
    <property type="protein sequence ID" value="EAU66885.1"/>
    <property type="molecule type" value="Genomic_DNA"/>
</dbReference>